<dbReference type="AlphaFoldDB" id="A0A0F0L6N7"/>
<protein>
    <submittedName>
        <fullName evidence="4">Glycosyl hydrolases family 35</fullName>
    </submittedName>
</protein>
<evidence type="ECO:0000313" key="4">
    <source>
        <dbReference type="EMBL" id="KJL28803.1"/>
    </source>
</evidence>
<comment type="caution">
    <text evidence="4">The sequence shown here is derived from an EMBL/GenBank/DDBJ whole genome shotgun (WGS) entry which is preliminary data.</text>
</comment>
<dbReference type="PATRIC" id="fig|82380.11.peg.2319"/>
<feature type="domain" description="DUF5597" evidence="3">
    <location>
        <begin position="376"/>
        <end position="481"/>
    </location>
</feature>
<dbReference type="InterPro" id="IPR031330">
    <property type="entry name" value="Gly_Hdrlase_35_cat"/>
</dbReference>
<dbReference type="Pfam" id="PF01301">
    <property type="entry name" value="Glyco_hydro_35"/>
    <property type="match status" value="1"/>
</dbReference>
<dbReference type="InterPro" id="IPR040719">
    <property type="entry name" value="DUF5597"/>
</dbReference>
<gene>
    <name evidence="4" type="ORF">RS83_02284</name>
</gene>
<organism evidence="4 5">
    <name type="scientific">Microbacterium oxydans</name>
    <dbReference type="NCBI Taxonomy" id="82380"/>
    <lineage>
        <taxon>Bacteria</taxon>
        <taxon>Bacillati</taxon>
        <taxon>Actinomycetota</taxon>
        <taxon>Actinomycetes</taxon>
        <taxon>Micrococcales</taxon>
        <taxon>Microbacteriaceae</taxon>
        <taxon>Microbacterium</taxon>
    </lineage>
</organism>
<dbReference type="Gene3D" id="2.60.220.20">
    <property type="entry name" value="putative beta-Galactosidase from caulobacter crescentus"/>
    <property type="match status" value="1"/>
</dbReference>
<dbReference type="SUPFAM" id="SSF51445">
    <property type="entry name" value="(Trans)glycosidases"/>
    <property type="match status" value="1"/>
</dbReference>
<proteinExistence type="predicted"/>
<dbReference type="GO" id="GO:0016787">
    <property type="term" value="F:hydrolase activity"/>
    <property type="evidence" value="ECO:0007669"/>
    <property type="project" value="UniProtKB-KW"/>
</dbReference>
<dbReference type="RefSeq" id="WP_045279631.1">
    <property type="nucleotide sequence ID" value="NZ_JYIW01000025.1"/>
</dbReference>
<dbReference type="EMBL" id="JYIW01000025">
    <property type="protein sequence ID" value="KJL28803.1"/>
    <property type="molecule type" value="Genomic_DNA"/>
</dbReference>
<dbReference type="Proteomes" id="UP000033640">
    <property type="component" value="Unassembled WGS sequence"/>
</dbReference>
<keyword evidence="4" id="KW-0378">Hydrolase</keyword>
<dbReference type="Gene3D" id="3.20.20.80">
    <property type="entry name" value="Glycosidases"/>
    <property type="match status" value="1"/>
</dbReference>
<name>A0A0F0L6N7_9MICO</name>
<feature type="region of interest" description="Disordered" evidence="1">
    <location>
        <begin position="514"/>
        <end position="533"/>
    </location>
</feature>
<dbReference type="Pfam" id="PF18120">
    <property type="entry name" value="DUF5597"/>
    <property type="match status" value="1"/>
</dbReference>
<evidence type="ECO:0000259" key="2">
    <source>
        <dbReference type="Pfam" id="PF01301"/>
    </source>
</evidence>
<accession>A0A0F0L6N7</accession>
<evidence type="ECO:0000256" key="1">
    <source>
        <dbReference type="SAM" id="MobiDB-lite"/>
    </source>
</evidence>
<sequence>MKHLHVHGKRFVVLGGELHNSSSSSRPAIRDAFDALDGMNLNTVLAPISWRQLEPHEGEFDFSLVDELVSTARDKNLHLIPLWFGAWKNGRSTYVPDWVRSDPERFPRAEIRTDETRDCLTPFATEAAEADARAFAALMAHIRDIDAAEGTIVMVQVENEVGILGDSRDRSAAAEHAYRSSVPEDVLAALRTDAPLRIRASWRSRGEHQAGTWSEMFGDTTDTDEAFMAAAYARHVERVAAAGRAQYPLPLFANAWLYTQLEVADGNPAGGQEPGIYPSGGPLPHVGAIWSALAPSLDLLVPDIYFGDFDQICRDYIGLSGGLLIPEMRRNLAGVADAFVALGSHSAIGVSPFGIDTTELPEGEALFDAYGALAVLAEVNSAPPIGSFRLHAELEQQELALGRYTAIARREPNRVGGFHEWGYGLIVQESEDTFLACGRGAELSFFCAEGRAEIVKVEELRAHESGVEVYRELNGDETESGSVVVLPSLEPRPPSDAYHIPSIRRRSGVVRFTLATPPPATAPAAEPSRSTRR</sequence>
<evidence type="ECO:0000259" key="3">
    <source>
        <dbReference type="Pfam" id="PF18120"/>
    </source>
</evidence>
<feature type="domain" description="Glycoside hydrolase 35 catalytic" evidence="2">
    <location>
        <begin position="4"/>
        <end position="196"/>
    </location>
</feature>
<evidence type="ECO:0000313" key="5">
    <source>
        <dbReference type="Proteomes" id="UP000033640"/>
    </source>
</evidence>
<dbReference type="InterPro" id="IPR017853">
    <property type="entry name" value="GH"/>
</dbReference>
<reference evidence="4 5" key="1">
    <citation type="submission" date="2015-02" db="EMBL/GenBank/DDBJ databases">
        <title>Draft genome sequences of ten Microbacterium spp. with emphasis on heavy metal contaminated environments.</title>
        <authorList>
            <person name="Corretto E."/>
        </authorList>
    </citation>
    <scope>NUCLEOTIDE SEQUENCE [LARGE SCALE GENOMIC DNA]</scope>
    <source>
        <strain evidence="4 5">BEL4b</strain>
    </source>
</reference>